<evidence type="ECO:0000259" key="1">
    <source>
        <dbReference type="Pfam" id="PF00171"/>
    </source>
</evidence>
<dbReference type="AlphaFoldDB" id="A0A072TR40"/>
<organism evidence="2 4">
    <name type="scientific">Medicago truncatula</name>
    <name type="common">Barrel medic</name>
    <name type="synonym">Medicago tribuloides</name>
    <dbReference type="NCBI Taxonomy" id="3880"/>
    <lineage>
        <taxon>Eukaryota</taxon>
        <taxon>Viridiplantae</taxon>
        <taxon>Streptophyta</taxon>
        <taxon>Embryophyta</taxon>
        <taxon>Tracheophyta</taxon>
        <taxon>Spermatophyta</taxon>
        <taxon>Magnoliopsida</taxon>
        <taxon>eudicotyledons</taxon>
        <taxon>Gunneridae</taxon>
        <taxon>Pentapetalae</taxon>
        <taxon>rosids</taxon>
        <taxon>fabids</taxon>
        <taxon>Fabales</taxon>
        <taxon>Fabaceae</taxon>
        <taxon>Papilionoideae</taxon>
        <taxon>50 kb inversion clade</taxon>
        <taxon>NPAAA clade</taxon>
        <taxon>Hologalegina</taxon>
        <taxon>IRL clade</taxon>
        <taxon>Trifolieae</taxon>
        <taxon>Medicago</taxon>
    </lineage>
</organism>
<proteinExistence type="predicted"/>
<dbReference type="Proteomes" id="UP000002051">
    <property type="component" value="Chromosome 8"/>
</dbReference>
<evidence type="ECO:0000313" key="2">
    <source>
        <dbReference type="EMBL" id="KEH19969.1"/>
    </source>
</evidence>
<reference evidence="2 4" key="2">
    <citation type="journal article" date="2014" name="BMC Genomics">
        <title>An improved genome release (version Mt4.0) for the model legume Medicago truncatula.</title>
        <authorList>
            <person name="Tang H."/>
            <person name="Krishnakumar V."/>
            <person name="Bidwell S."/>
            <person name="Rosen B."/>
            <person name="Chan A."/>
            <person name="Zhou S."/>
            <person name="Gentzbittel L."/>
            <person name="Childs K.L."/>
            <person name="Yandell M."/>
            <person name="Gundlach H."/>
            <person name="Mayer K.F."/>
            <person name="Schwartz D.C."/>
            <person name="Town C.D."/>
        </authorList>
    </citation>
    <scope>GENOME REANNOTATION</scope>
    <source>
        <strain evidence="2">A17</strain>
        <strain evidence="3 4">cv. Jemalong A17</strain>
    </source>
</reference>
<dbReference type="EMBL" id="CM001224">
    <property type="protein sequence ID" value="KEH19969.1"/>
    <property type="molecule type" value="Genomic_DNA"/>
</dbReference>
<dbReference type="Gene3D" id="3.40.309.10">
    <property type="entry name" value="Aldehyde Dehydrogenase, Chain A, domain 2"/>
    <property type="match status" value="1"/>
</dbReference>
<gene>
    <name evidence="2" type="ordered locus">MTR_8g064020</name>
</gene>
<dbReference type="STRING" id="3880.A0A072TR40"/>
<feature type="domain" description="Aldehyde dehydrogenase" evidence="1">
    <location>
        <begin position="20"/>
        <end position="47"/>
    </location>
</feature>
<accession>A0A072TR40</accession>
<dbReference type="HOGENOM" id="CLU_2593466_0_0_1"/>
<dbReference type="InterPro" id="IPR015590">
    <property type="entry name" value="Aldehyde_DH_dom"/>
</dbReference>
<reference evidence="2 4" key="1">
    <citation type="journal article" date="2011" name="Nature">
        <title>The Medicago genome provides insight into the evolution of rhizobial symbioses.</title>
        <authorList>
            <person name="Young N.D."/>
            <person name="Debelle F."/>
            <person name="Oldroyd G.E."/>
            <person name="Geurts R."/>
            <person name="Cannon S.B."/>
            <person name="Udvardi M.K."/>
            <person name="Benedito V.A."/>
            <person name="Mayer K.F."/>
            <person name="Gouzy J."/>
            <person name="Schoof H."/>
            <person name="Van de Peer Y."/>
            <person name="Proost S."/>
            <person name="Cook D.R."/>
            <person name="Meyers B.C."/>
            <person name="Spannagl M."/>
            <person name="Cheung F."/>
            <person name="De Mita S."/>
            <person name="Krishnakumar V."/>
            <person name="Gundlach H."/>
            <person name="Zhou S."/>
            <person name="Mudge J."/>
            <person name="Bharti A.K."/>
            <person name="Murray J.D."/>
            <person name="Naoumkina M.A."/>
            <person name="Rosen B."/>
            <person name="Silverstein K.A."/>
            <person name="Tang H."/>
            <person name="Rombauts S."/>
            <person name="Zhao P.X."/>
            <person name="Zhou P."/>
            <person name="Barbe V."/>
            <person name="Bardou P."/>
            <person name="Bechner M."/>
            <person name="Bellec A."/>
            <person name="Berger A."/>
            <person name="Berges H."/>
            <person name="Bidwell S."/>
            <person name="Bisseling T."/>
            <person name="Choisne N."/>
            <person name="Couloux A."/>
            <person name="Denny R."/>
            <person name="Deshpande S."/>
            <person name="Dai X."/>
            <person name="Doyle J.J."/>
            <person name="Dudez A.M."/>
            <person name="Farmer A.D."/>
            <person name="Fouteau S."/>
            <person name="Franken C."/>
            <person name="Gibelin C."/>
            <person name="Gish J."/>
            <person name="Goldstein S."/>
            <person name="Gonzalez A.J."/>
            <person name="Green P.J."/>
            <person name="Hallab A."/>
            <person name="Hartog M."/>
            <person name="Hua A."/>
            <person name="Humphray S.J."/>
            <person name="Jeong D.H."/>
            <person name="Jing Y."/>
            <person name="Jocker A."/>
            <person name="Kenton S.M."/>
            <person name="Kim D.J."/>
            <person name="Klee K."/>
            <person name="Lai H."/>
            <person name="Lang C."/>
            <person name="Lin S."/>
            <person name="Macmil S.L."/>
            <person name="Magdelenat G."/>
            <person name="Matthews L."/>
            <person name="McCorrison J."/>
            <person name="Monaghan E.L."/>
            <person name="Mun J.H."/>
            <person name="Najar F.Z."/>
            <person name="Nicholson C."/>
            <person name="Noirot C."/>
            <person name="O'Bleness M."/>
            <person name="Paule C.R."/>
            <person name="Poulain J."/>
            <person name="Prion F."/>
            <person name="Qin B."/>
            <person name="Qu C."/>
            <person name="Retzel E.F."/>
            <person name="Riddle C."/>
            <person name="Sallet E."/>
            <person name="Samain S."/>
            <person name="Samson N."/>
            <person name="Sanders I."/>
            <person name="Saurat O."/>
            <person name="Scarpelli C."/>
            <person name="Schiex T."/>
            <person name="Segurens B."/>
            <person name="Severin A.J."/>
            <person name="Sherrier D.J."/>
            <person name="Shi R."/>
            <person name="Sims S."/>
            <person name="Singer S.R."/>
            <person name="Sinharoy S."/>
            <person name="Sterck L."/>
            <person name="Viollet A."/>
            <person name="Wang B.B."/>
            <person name="Wang K."/>
            <person name="Wang M."/>
            <person name="Wang X."/>
            <person name="Warfsmann J."/>
            <person name="Weissenbach J."/>
            <person name="White D.D."/>
            <person name="White J.D."/>
            <person name="Wiley G.B."/>
            <person name="Wincker P."/>
            <person name="Xing Y."/>
            <person name="Yang L."/>
            <person name="Yao Z."/>
            <person name="Ying F."/>
            <person name="Zhai J."/>
            <person name="Zhou L."/>
            <person name="Zuber A."/>
            <person name="Denarie J."/>
            <person name="Dixon R.A."/>
            <person name="May G.D."/>
            <person name="Schwartz D.C."/>
            <person name="Rogers J."/>
            <person name="Quetier F."/>
            <person name="Town C.D."/>
            <person name="Roe B.A."/>
        </authorList>
    </citation>
    <scope>NUCLEOTIDE SEQUENCE [LARGE SCALE GENOMIC DNA]</scope>
    <source>
        <strain evidence="2">A17</strain>
        <strain evidence="3 4">cv. Jemalong A17</strain>
    </source>
</reference>
<dbReference type="Pfam" id="PF00171">
    <property type="entry name" value="Aldedh"/>
    <property type="match status" value="1"/>
</dbReference>
<keyword evidence="4" id="KW-1185">Reference proteome</keyword>
<dbReference type="InterPro" id="IPR016161">
    <property type="entry name" value="Ald_DH/histidinol_DH"/>
</dbReference>
<sequence>MMLVIPSTDQMNLLKDLNFFSNVQDDMLIAKDEIFGPVQTIFKFKATPEWTYGRQKGEYSLKNYLQVKVVVTPLKNPTWL</sequence>
<dbReference type="GO" id="GO:0016620">
    <property type="term" value="F:oxidoreductase activity, acting on the aldehyde or oxo group of donors, NAD or NADP as acceptor"/>
    <property type="evidence" value="ECO:0007669"/>
    <property type="project" value="InterPro"/>
</dbReference>
<evidence type="ECO:0000313" key="4">
    <source>
        <dbReference type="Proteomes" id="UP000002051"/>
    </source>
</evidence>
<reference evidence="3" key="3">
    <citation type="submission" date="2015-04" db="UniProtKB">
        <authorList>
            <consortium name="EnsemblPlants"/>
        </authorList>
    </citation>
    <scope>IDENTIFICATION</scope>
    <source>
        <strain evidence="3">cv. Jemalong A17</strain>
    </source>
</reference>
<dbReference type="InterPro" id="IPR016163">
    <property type="entry name" value="Ald_DH_C"/>
</dbReference>
<protein>
    <submittedName>
        <fullName evidence="2">Aldehyde dehydrogenase</fullName>
    </submittedName>
</protein>
<evidence type="ECO:0000313" key="3">
    <source>
        <dbReference type="EnsemblPlants" id="KEH19969"/>
    </source>
</evidence>
<name>A0A072TR40_MEDTR</name>
<dbReference type="SUPFAM" id="SSF53720">
    <property type="entry name" value="ALDH-like"/>
    <property type="match status" value="1"/>
</dbReference>
<dbReference type="EnsemblPlants" id="KEH19969">
    <property type="protein sequence ID" value="KEH19969"/>
    <property type="gene ID" value="MTR_8g064020"/>
</dbReference>